<dbReference type="InterPro" id="IPR000843">
    <property type="entry name" value="HTH_LacI"/>
</dbReference>
<gene>
    <name evidence="5" type="ORF">JNB61_19485</name>
</gene>
<dbReference type="Pfam" id="PF13377">
    <property type="entry name" value="Peripla_BP_3"/>
    <property type="match status" value="1"/>
</dbReference>
<keyword evidence="3" id="KW-0804">Transcription</keyword>
<dbReference type="Pfam" id="PF00356">
    <property type="entry name" value="LacI"/>
    <property type="match status" value="1"/>
</dbReference>
<dbReference type="SUPFAM" id="SSF47413">
    <property type="entry name" value="lambda repressor-like DNA-binding domains"/>
    <property type="match status" value="1"/>
</dbReference>
<dbReference type="InterPro" id="IPR028082">
    <property type="entry name" value="Peripla_BP_I"/>
</dbReference>
<evidence type="ECO:0000259" key="4">
    <source>
        <dbReference type="PROSITE" id="PS50932"/>
    </source>
</evidence>
<keyword evidence="2 5" id="KW-0238">DNA-binding</keyword>
<dbReference type="PANTHER" id="PTHR30146">
    <property type="entry name" value="LACI-RELATED TRANSCRIPTIONAL REPRESSOR"/>
    <property type="match status" value="1"/>
</dbReference>
<keyword evidence="6" id="KW-1185">Reference proteome</keyword>
<dbReference type="InterPro" id="IPR046335">
    <property type="entry name" value="LacI/GalR-like_sensor"/>
</dbReference>
<dbReference type="InterPro" id="IPR010982">
    <property type="entry name" value="Lambda_DNA-bd_dom_sf"/>
</dbReference>
<dbReference type="Gene3D" id="3.40.50.2300">
    <property type="match status" value="2"/>
</dbReference>
<evidence type="ECO:0000256" key="2">
    <source>
        <dbReference type="ARBA" id="ARBA00023125"/>
    </source>
</evidence>
<dbReference type="PROSITE" id="PS50932">
    <property type="entry name" value="HTH_LACI_2"/>
    <property type="match status" value="1"/>
</dbReference>
<evidence type="ECO:0000256" key="3">
    <source>
        <dbReference type="ARBA" id="ARBA00023163"/>
    </source>
</evidence>
<evidence type="ECO:0000256" key="1">
    <source>
        <dbReference type="ARBA" id="ARBA00023015"/>
    </source>
</evidence>
<evidence type="ECO:0000313" key="6">
    <source>
        <dbReference type="Proteomes" id="UP000777440"/>
    </source>
</evidence>
<dbReference type="EMBL" id="JAEUAX010000021">
    <property type="protein sequence ID" value="MBW9111954.1"/>
    <property type="molecule type" value="Genomic_DNA"/>
</dbReference>
<dbReference type="GO" id="GO:0003677">
    <property type="term" value="F:DNA binding"/>
    <property type="evidence" value="ECO:0007669"/>
    <property type="project" value="UniProtKB-KW"/>
</dbReference>
<organism evidence="5 6">
    <name type="scientific">Microbacterium ureisolvens</name>
    <dbReference type="NCBI Taxonomy" id="2781186"/>
    <lineage>
        <taxon>Bacteria</taxon>
        <taxon>Bacillati</taxon>
        <taxon>Actinomycetota</taxon>
        <taxon>Actinomycetes</taxon>
        <taxon>Micrococcales</taxon>
        <taxon>Microbacteriaceae</taxon>
        <taxon>Microbacterium</taxon>
    </lineage>
</organism>
<proteinExistence type="predicted"/>
<feature type="domain" description="HTH lacI-type" evidence="4">
    <location>
        <begin position="5"/>
        <end position="61"/>
    </location>
</feature>
<dbReference type="RefSeq" id="WP_220292725.1">
    <property type="nucleotide sequence ID" value="NZ_JAEUAX010000021.1"/>
</dbReference>
<name>A0ABS7I2Q9_9MICO</name>
<dbReference type="SMART" id="SM00354">
    <property type="entry name" value="HTH_LACI"/>
    <property type="match status" value="1"/>
</dbReference>
<accession>A0ABS7I2Q9</accession>
<protein>
    <submittedName>
        <fullName evidence="5">LacI family DNA-binding transcriptional regulator</fullName>
    </submittedName>
</protein>
<dbReference type="Gene3D" id="1.10.260.40">
    <property type="entry name" value="lambda repressor-like DNA-binding domains"/>
    <property type="match status" value="1"/>
</dbReference>
<dbReference type="Proteomes" id="UP000777440">
    <property type="component" value="Unassembled WGS sequence"/>
</dbReference>
<dbReference type="CDD" id="cd01392">
    <property type="entry name" value="HTH_LacI"/>
    <property type="match status" value="1"/>
</dbReference>
<dbReference type="SUPFAM" id="SSF53822">
    <property type="entry name" value="Periplasmic binding protein-like I"/>
    <property type="match status" value="1"/>
</dbReference>
<comment type="caution">
    <text evidence="5">The sequence shown here is derived from an EMBL/GenBank/DDBJ whole genome shotgun (WGS) entry which is preliminary data.</text>
</comment>
<reference evidence="5 6" key="1">
    <citation type="journal article" date="2021" name="MBio">
        <title>Poor Competitiveness of Bradyrhizobium in Pigeon Pea Root Colonization in Indian Soils.</title>
        <authorList>
            <person name="Chalasani D."/>
            <person name="Basu A."/>
            <person name="Pullabhotla S.V.S.R.N."/>
            <person name="Jorrin B."/>
            <person name="Neal A.L."/>
            <person name="Poole P.S."/>
            <person name="Podile A.R."/>
            <person name="Tkacz A."/>
        </authorList>
    </citation>
    <scope>NUCLEOTIDE SEQUENCE [LARGE SCALE GENOMIC DNA]</scope>
    <source>
        <strain evidence="5 6">HU12</strain>
    </source>
</reference>
<keyword evidence="1" id="KW-0805">Transcription regulation</keyword>
<dbReference type="PANTHER" id="PTHR30146:SF153">
    <property type="entry name" value="LACTOSE OPERON REPRESSOR"/>
    <property type="match status" value="1"/>
</dbReference>
<sequence length="323" mass="34030">MQKRVTSADVAREAGLSRATVSYVLNGDPRQQIPEPTRQRVHEAAAKLGYRPYGPARLLRGAKSRLVLMFTPGLEHASDFVAADIITRLGDELSTSGLHLMWQLGDSETQGASIDLAPAVVLSSARESEDAFVQLTRQFEVPVLPAFPGLDEFIAGAAATQVEHLASHGRSQLAFAAPDQVELGPTAALRWGAVQRAAERLGLPEPVHVVVPTGREGARSALSRLLDEQPSATGICAYNDVVAFGVLAAAADLDVAIPERVAVIGVDDHPLAPLSVPALTTVRADVGEFVTGLARAVVAAAHNEPIPPVLLPTRSVVVERASG</sequence>
<evidence type="ECO:0000313" key="5">
    <source>
        <dbReference type="EMBL" id="MBW9111954.1"/>
    </source>
</evidence>